<keyword evidence="4" id="KW-0378">Hydrolase</keyword>
<dbReference type="InterPro" id="IPR051055">
    <property type="entry name" value="PIF1_helicase"/>
</dbReference>
<dbReference type="Pfam" id="PF05970">
    <property type="entry name" value="PIF1"/>
    <property type="match status" value="1"/>
</dbReference>
<keyword evidence="4" id="KW-0347">Helicase</keyword>
<dbReference type="InterPro" id="IPR027417">
    <property type="entry name" value="P-loop_NTPase"/>
</dbReference>
<dbReference type="Pfam" id="PF21530">
    <property type="entry name" value="Pif1_2B_dom"/>
    <property type="match status" value="1"/>
</dbReference>
<dbReference type="Gene3D" id="2.30.30.940">
    <property type="match status" value="1"/>
</dbReference>
<comment type="caution">
    <text evidence="4">The sequence shown here is derived from an EMBL/GenBank/DDBJ whole genome shotgun (WGS) entry which is preliminary data.</text>
</comment>
<evidence type="ECO:0000259" key="1">
    <source>
        <dbReference type="Pfam" id="PF05970"/>
    </source>
</evidence>
<sequence>MKSNDNSSDIATEIFGGEEIEIVNLRDLEPKELTVNPEKSDIFDKIENSHKHFFITGKAGTGKSHLLKFLKTNSKKQVVVCAPTGVAALNVSGQTLHSFFKIPPHFVNPEEVKLNNKVAELLRHVEVLVLDEVSMVRAEMIDIIDHLLKQAREPFTPFGGVQLVMFGDPFQLPPIVASRELQEYFSKNHGGFHFFNAHVWEDVGFETYELKEIFRQKDDRFITLLNRVREGDVDKDLLAQLNRRVEEFLEDSPVIVLSTTNNKVNFINSNKLSSIPSKEFVFEAYISGALDERQYPADEILKLKKGAQIMMLKNDPDDRWVNGSLGTVESLGEKEINVNINGAVYNVAPVSWDKINYFYNRETKKVEEQIVGKFVQYPIRLAWAITIHKSQGQTFDRVIIDLDSGAFTTGQVYVALSRCRSLSGIFLTRPIGREDIKVDSDVVKFMRKK</sequence>
<dbReference type="GO" id="GO:0003678">
    <property type="term" value="F:DNA helicase activity"/>
    <property type="evidence" value="ECO:0007669"/>
    <property type="project" value="InterPro"/>
</dbReference>
<dbReference type="PANTHER" id="PTHR47642">
    <property type="entry name" value="ATP-DEPENDENT DNA HELICASE"/>
    <property type="match status" value="1"/>
</dbReference>
<evidence type="ECO:0000259" key="2">
    <source>
        <dbReference type="Pfam" id="PF13538"/>
    </source>
</evidence>
<reference evidence="4 5" key="1">
    <citation type="journal article" date="2015" name="Nature">
        <title>rRNA introns, odd ribosomes, and small enigmatic genomes across a large radiation of phyla.</title>
        <authorList>
            <person name="Brown C.T."/>
            <person name="Hug L.A."/>
            <person name="Thomas B.C."/>
            <person name="Sharon I."/>
            <person name="Castelle C.J."/>
            <person name="Singh A."/>
            <person name="Wilkins M.J."/>
            <person name="Williams K.H."/>
            <person name="Banfield J.F."/>
        </authorList>
    </citation>
    <scope>NUCLEOTIDE SEQUENCE [LARGE SCALE GENOMIC DNA]</scope>
</reference>
<dbReference type="PANTHER" id="PTHR47642:SF7">
    <property type="entry name" value="ATP-DEPENDENT DNA HELICASE PIF1"/>
    <property type="match status" value="1"/>
</dbReference>
<feature type="domain" description="UvrD-like helicase C-terminal" evidence="2">
    <location>
        <begin position="381"/>
        <end position="421"/>
    </location>
</feature>
<dbReference type="InterPro" id="IPR049163">
    <property type="entry name" value="Pif1-like_2B_dom"/>
</dbReference>
<dbReference type="SUPFAM" id="SSF52540">
    <property type="entry name" value="P-loop containing nucleoside triphosphate hydrolases"/>
    <property type="match status" value="2"/>
</dbReference>
<dbReference type="Pfam" id="PF13538">
    <property type="entry name" value="UvrD_C_2"/>
    <property type="match status" value="1"/>
</dbReference>
<feature type="domain" description="DNA helicase Pif1-like DEAD-box helicase" evidence="1">
    <location>
        <begin position="35"/>
        <end position="235"/>
    </location>
</feature>
<evidence type="ECO:0000313" key="4">
    <source>
        <dbReference type="EMBL" id="KKT98677.1"/>
    </source>
</evidence>
<protein>
    <submittedName>
        <fullName evidence="4">PIF1 helicase,Helicase</fullName>
    </submittedName>
</protein>
<dbReference type="Proteomes" id="UP000034214">
    <property type="component" value="Unassembled WGS sequence"/>
</dbReference>
<dbReference type="EMBL" id="LCKM01000021">
    <property type="protein sequence ID" value="KKT98677.1"/>
    <property type="molecule type" value="Genomic_DNA"/>
</dbReference>
<dbReference type="InterPro" id="IPR027785">
    <property type="entry name" value="UvrD-like_helicase_C"/>
</dbReference>
<dbReference type="InterPro" id="IPR010285">
    <property type="entry name" value="DNA_helicase_pif1-like_DEAD"/>
</dbReference>
<proteinExistence type="predicted"/>
<evidence type="ECO:0000313" key="5">
    <source>
        <dbReference type="Proteomes" id="UP000034214"/>
    </source>
</evidence>
<dbReference type="Gene3D" id="3.40.50.300">
    <property type="entry name" value="P-loop containing nucleotide triphosphate hydrolases"/>
    <property type="match status" value="2"/>
</dbReference>
<evidence type="ECO:0000259" key="3">
    <source>
        <dbReference type="Pfam" id="PF21530"/>
    </source>
</evidence>
<organism evidence="4 5">
    <name type="scientific">Candidatus Collierbacteria bacterium GW2011_GWC2_45_15</name>
    <dbReference type="NCBI Taxonomy" id="1618394"/>
    <lineage>
        <taxon>Bacteria</taxon>
        <taxon>Candidatus Collieribacteriota</taxon>
    </lineage>
</organism>
<dbReference type="CDD" id="cd18809">
    <property type="entry name" value="SF1_C_RecD"/>
    <property type="match status" value="1"/>
</dbReference>
<dbReference type="GO" id="GO:0006281">
    <property type="term" value="P:DNA repair"/>
    <property type="evidence" value="ECO:0007669"/>
    <property type="project" value="InterPro"/>
</dbReference>
<accession>A0A0G1P034</accession>
<keyword evidence="4" id="KW-0547">Nucleotide-binding</keyword>
<keyword evidence="4" id="KW-0067">ATP-binding</keyword>
<dbReference type="AlphaFoldDB" id="A0A0G1P034"/>
<feature type="domain" description="DNA helicase Pif1-like 2B" evidence="3">
    <location>
        <begin position="296"/>
        <end position="330"/>
    </location>
</feature>
<dbReference type="GO" id="GO:0000723">
    <property type="term" value="P:telomere maintenance"/>
    <property type="evidence" value="ECO:0007669"/>
    <property type="project" value="InterPro"/>
</dbReference>
<gene>
    <name evidence="4" type="ORF">UW99_C0021G0014</name>
</gene>
<name>A0A0G1P034_9BACT</name>